<reference evidence="2" key="1">
    <citation type="submission" date="2020-12" db="EMBL/GenBank/DDBJ databases">
        <authorList>
            <person name="Iha C."/>
        </authorList>
    </citation>
    <scope>NUCLEOTIDE SEQUENCE</scope>
</reference>
<dbReference type="PANTHER" id="PTHR47176">
    <property type="entry name" value="OSJNBA0020J04.13 PROTEIN"/>
    <property type="match status" value="1"/>
</dbReference>
<evidence type="ECO:0000313" key="3">
    <source>
        <dbReference type="Proteomes" id="UP000708148"/>
    </source>
</evidence>
<dbReference type="Proteomes" id="UP000708148">
    <property type="component" value="Unassembled WGS sequence"/>
</dbReference>
<comment type="caution">
    <text evidence="2">The sequence shown here is derived from an EMBL/GenBank/DDBJ whole genome shotgun (WGS) entry which is preliminary data.</text>
</comment>
<keyword evidence="3" id="KW-1185">Reference proteome</keyword>
<organism evidence="2 3">
    <name type="scientific">Ostreobium quekettii</name>
    <dbReference type="NCBI Taxonomy" id="121088"/>
    <lineage>
        <taxon>Eukaryota</taxon>
        <taxon>Viridiplantae</taxon>
        <taxon>Chlorophyta</taxon>
        <taxon>core chlorophytes</taxon>
        <taxon>Ulvophyceae</taxon>
        <taxon>TCBD clade</taxon>
        <taxon>Bryopsidales</taxon>
        <taxon>Ostreobineae</taxon>
        <taxon>Ostreobiaceae</taxon>
        <taxon>Ostreobium</taxon>
    </lineage>
</organism>
<dbReference type="Gene3D" id="3.20.20.140">
    <property type="entry name" value="Metal-dependent hydrolases"/>
    <property type="match status" value="1"/>
</dbReference>
<evidence type="ECO:0008006" key="4">
    <source>
        <dbReference type="Google" id="ProtNLM"/>
    </source>
</evidence>
<dbReference type="OrthoDB" id="6079689at2759"/>
<dbReference type="SUPFAM" id="SSF51556">
    <property type="entry name" value="Metallo-dependent hydrolases"/>
    <property type="match status" value="1"/>
</dbReference>
<name>A0A8S1IWN3_9CHLO</name>
<proteinExistence type="predicted"/>
<evidence type="ECO:0000256" key="1">
    <source>
        <dbReference type="SAM" id="MobiDB-lite"/>
    </source>
</evidence>
<dbReference type="InterPro" id="IPR032466">
    <property type="entry name" value="Metal_Hydrolase"/>
</dbReference>
<dbReference type="EMBL" id="CAJHUC010001024">
    <property type="protein sequence ID" value="CAD7699465.1"/>
    <property type="molecule type" value="Genomic_DNA"/>
</dbReference>
<gene>
    <name evidence="2" type="ORF">OSTQU699_LOCUS4824</name>
</gene>
<protein>
    <recommendedName>
        <fullName evidence="4">TatD related DNase</fullName>
    </recommendedName>
</protein>
<dbReference type="AlphaFoldDB" id="A0A8S1IWN3"/>
<sequence length="113" mass="12517">MRTWQSVPVCVSLAQASSRAGSPLFTPSLPRGERKMESPERQNSGHLQFFDAHCHLQDPRIVEEVSAVIEEAQSVGVDGFSVNGTSEADWDKVAQLEARFPDLVVPNYGLHPW</sequence>
<dbReference type="PANTHER" id="PTHR47176:SF1">
    <property type="entry name" value="OS04G0577500 PROTEIN"/>
    <property type="match status" value="1"/>
</dbReference>
<evidence type="ECO:0000313" key="2">
    <source>
        <dbReference type="EMBL" id="CAD7699465.1"/>
    </source>
</evidence>
<feature type="compositionally biased region" description="Basic and acidic residues" evidence="1">
    <location>
        <begin position="31"/>
        <end position="40"/>
    </location>
</feature>
<accession>A0A8S1IWN3</accession>
<dbReference type="InterPro" id="IPR001130">
    <property type="entry name" value="TatD-like"/>
</dbReference>
<dbReference type="Pfam" id="PF01026">
    <property type="entry name" value="TatD_DNase"/>
    <property type="match status" value="1"/>
</dbReference>
<dbReference type="GO" id="GO:0016788">
    <property type="term" value="F:hydrolase activity, acting on ester bonds"/>
    <property type="evidence" value="ECO:0007669"/>
    <property type="project" value="InterPro"/>
</dbReference>
<feature type="region of interest" description="Disordered" evidence="1">
    <location>
        <begin position="17"/>
        <end position="43"/>
    </location>
</feature>